<keyword evidence="1" id="KW-0472">Membrane</keyword>
<dbReference type="RefSeq" id="WP_308872069.1">
    <property type="nucleotide sequence ID" value="NZ_CP133586.1"/>
</dbReference>
<sequence length="163" mass="18236">MKCMNCEAEVVRGSDYCDACEKKELGKIGGFLYLPALGIILSVISSIYGLLSSIKSYHSVTAITSALYPFIIFQIICFAILLALSVYITGIFFGKKKKTPFYYILLISFNLMFVISNVAISHYQYGVAVDSDMLTSMARTLIGACIWIPYFLVSVRVKRTFVR</sequence>
<feature type="transmembrane region" description="Helical" evidence="1">
    <location>
        <begin position="101"/>
        <end position="125"/>
    </location>
</feature>
<proteinExistence type="predicted"/>
<evidence type="ECO:0000313" key="3">
    <source>
        <dbReference type="Proteomes" id="UP001235341"/>
    </source>
</evidence>
<reference evidence="2 3" key="1">
    <citation type="submission" date="2023-08" db="EMBL/GenBank/DDBJ databases">
        <title>Complete Genome and Methylome dissection of Serratia fonticola NEB369.</title>
        <authorList>
            <person name="Fomenkov A."/>
            <person name="Roberts R.D."/>
        </authorList>
    </citation>
    <scope>NUCLEOTIDE SEQUENCE [LARGE SCALE GENOMIC DNA]</scope>
    <source>
        <strain evidence="2 3">NEB369</strain>
    </source>
</reference>
<organism evidence="2 3">
    <name type="scientific">Serratia fonticola</name>
    <dbReference type="NCBI Taxonomy" id="47917"/>
    <lineage>
        <taxon>Bacteria</taxon>
        <taxon>Pseudomonadati</taxon>
        <taxon>Pseudomonadota</taxon>
        <taxon>Gammaproteobacteria</taxon>
        <taxon>Enterobacterales</taxon>
        <taxon>Yersiniaceae</taxon>
        <taxon>Serratia</taxon>
    </lineage>
</organism>
<name>A0ABY9PPN6_SERFO</name>
<evidence type="ECO:0000256" key="1">
    <source>
        <dbReference type="SAM" id="Phobius"/>
    </source>
</evidence>
<feature type="transmembrane region" description="Helical" evidence="1">
    <location>
        <begin position="71"/>
        <end position="94"/>
    </location>
</feature>
<keyword evidence="3" id="KW-1185">Reference proteome</keyword>
<protein>
    <submittedName>
        <fullName evidence="2">DUF2569 domain-containing protein</fullName>
    </submittedName>
</protein>
<keyword evidence="1" id="KW-1133">Transmembrane helix</keyword>
<accession>A0ABY9PPN6</accession>
<dbReference type="InterPro" id="IPR019690">
    <property type="entry name" value="DUF2569"/>
</dbReference>
<evidence type="ECO:0000313" key="2">
    <source>
        <dbReference type="EMBL" id="WMT14743.1"/>
    </source>
</evidence>
<feature type="transmembrane region" description="Helical" evidence="1">
    <location>
        <begin position="137"/>
        <end position="157"/>
    </location>
</feature>
<gene>
    <name evidence="2" type="ORF">RFB13_26845</name>
</gene>
<keyword evidence="1" id="KW-0812">Transmembrane</keyword>
<feature type="transmembrane region" description="Helical" evidence="1">
    <location>
        <begin position="31"/>
        <end position="51"/>
    </location>
</feature>
<dbReference type="EMBL" id="CP133586">
    <property type="protein sequence ID" value="WMT14743.1"/>
    <property type="molecule type" value="Genomic_DNA"/>
</dbReference>
<dbReference type="Pfam" id="PF10754">
    <property type="entry name" value="DUF2569"/>
    <property type="match status" value="1"/>
</dbReference>
<dbReference type="Proteomes" id="UP001235341">
    <property type="component" value="Chromosome"/>
</dbReference>